<feature type="binding site" evidence="16">
    <location>
        <position position="282"/>
    </location>
    <ligand>
        <name>Mg(2+)</name>
        <dbReference type="ChEBI" id="CHEBI:18420"/>
    </ligand>
</feature>
<keyword evidence="12" id="KW-0411">Iron-sulfur</keyword>
<dbReference type="Proteomes" id="UP000233398">
    <property type="component" value="Unassembled WGS sequence"/>
</dbReference>
<keyword evidence="19" id="KW-1185">Reference proteome</keyword>
<evidence type="ECO:0000256" key="14">
    <source>
        <dbReference type="ARBA" id="ARBA00023295"/>
    </source>
</evidence>
<evidence type="ECO:0000256" key="6">
    <source>
        <dbReference type="ARBA" id="ARBA00022023"/>
    </source>
</evidence>
<evidence type="ECO:0000256" key="8">
    <source>
        <dbReference type="ARBA" id="ARBA00022723"/>
    </source>
</evidence>
<dbReference type="InterPro" id="IPR004035">
    <property type="entry name" value="Endouclease-III_FeS-bd_BS"/>
</dbReference>
<comment type="function">
    <text evidence="3">Adenine glycosylase active on G-A mispairs. MutY also corrects error-prone DNA synthesis past GO lesions which are due to the oxidatively damaged form of guanine: 7,8-dihydro-8-oxoguanine (8-oxo-dGTP).</text>
</comment>
<dbReference type="GO" id="GO:0032357">
    <property type="term" value="F:oxidized purine DNA binding"/>
    <property type="evidence" value="ECO:0007669"/>
    <property type="project" value="TreeGrafter"/>
</dbReference>
<dbReference type="Gene3D" id="3.90.79.10">
    <property type="entry name" value="Nucleoside Triphosphate Pyrophosphohydrolase"/>
    <property type="match status" value="1"/>
</dbReference>
<evidence type="ECO:0000256" key="2">
    <source>
        <dbReference type="ARBA" id="ARBA00001966"/>
    </source>
</evidence>
<dbReference type="PROSITE" id="PS00893">
    <property type="entry name" value="NUDIX_BOX"/>
    <property type="match status" value="1"/>
</dbReference>
<dbReference type="GO" id="GO:0006298">
    <property type="term" value="P:mismatch repair"/>
    <property type="evidence" value="ECO:0007669"/>
    <property type="project" value="TreeGrafter"/>
</dbReference>
<dbReference type="SUPFAM" id="SSF48150">
    <property type="entry name" value="DNA-glycosylase"/>
    <property type="match status" value="1"/>
</dbReference>
<comment type="caution">
    <text evidence="18">The sequence shown here is derived from an EMBL/GenBank/DDBJ whole genome shotgun (WGS) entry which is preliminary data.</text>
</comment>
<dbReference type="InterPro" id="IPR023170">
    <property type="entry name" value="HhH_base_excis_C"/>
</dbReference>
<dbReference type="GO" id="GO:0046872">
    <property type="term" value="F:metal ion binding"/>
    <property type="evidence" value="ECO:0007669"/>
    <property type="project" value="UniProtKB-KW"/>
</dbReference>
<dbReference type="PROSITE" id="PS51462">
    <property type="entry name" value="NUDIX"/>
    <property type="match status" value="1"/>
</dbReference>
<dbReference type="Gene3D" id="1.10.340.30">
    <property type="entry name" value="Hypothetical protein, domain 2"/>
    <property type="match status" value="1"/>
</dbReference>
<dbReference type="GO" id="GO:0051539">
    <property type="term" value="F:4 iron, 4 sulfur cluster binding"/>
    <property type="evidence" value="ECO:0007669"/>
    <property type="project" value="UniProtKB-KW"/>
</dbReference>
<evidence type="ECO:0000256" key="15">
    <source>
        <dbReference type="PIRSR" id="PIRSR603561-1"/>
    </source>
</evidence>
<dbReference type="SMART" id="SM00478">
    <property type="entry name" value="ENDO3c"/>
    <property type="match status" value="1"/>
</dbReference>
<evidence type="ECO:0000256" key="11">
    <source>
        <dbReference type="ARBA" id="ARBA00023004"/>
    </source>
</evidence>
<comment type="catalytic activity">
    <reaction evidence="1">
        <text>Hydrolyzes free adenine bases from 7,8-dihydro-8-oxoguanine:adenine mismatched double-stranded DNA, leaving an apurinic site.</text>
        <dbReference type="EC" id="3.2.2.31"/>
    </reaction>
</comment>
<evidence type="ECO:0000313" key="19">
    <source>
        <dbReference type="Proteomes" id="UP000233398"/>
    </source>
</evidence>
<dbReference type="Pfam" id="PF14815">
    <property type="entry name" value="NUDIX_4"/>
    <property type="match status" value="1"/>
</dbReference>
<dbReference type="InterPro" id="IPR029119">
    <property type="entry name" value="MutY_C"/>
</dbReference>
<dbReference type="GO" id="GO:0034039">
    <property type="term" value="F:8-oxo-7,8-dihydroguanine DNA N-glycosylase activity"/>
    <property type="evidence" value="ECO:0007669"/>
    <property type="project" value="TreeGrafter"/>
</dbReference>
<keyword evidence="8 16" id="KW-0479">Metal-binding</keyword>
<dbReference type="CDD" id="cd03425">
    <property type="entry name" value="NUDIX_MutT_NudA_like"/>
    <property type="match status" value="1"/>
</dbReference>
<dbReference type="PANTHER" id="PTHR42944">
    <property type="entry name" value="ADENINE DNA GLYCOSYLASE"/>
    <property type="match status" value="1"/>
</dbReference>
<dbReference type="GO" id="GO:0008413">
    <property type="term" value="F:8-oxo-7,8-dihydroguanosine triphosphate pyrophosphatase activity"/>
    <property type="evidence" value="ECO:0007669"/>
    <property type="project" value="InterPro"/>
</dbReference>
<feature type="binding site" evidence="15">
    <location>
        <position position="248"/>
    </location>
    <ligand>
        <name>8-oxo-dGTP</name>
        <dbReference type="ChEBI" id="CHEBI:77896"/>
    </ligand>
</feature>
<dbReference type="InterPro" id="IPR003651">
    <property type="entry name" value="Endonuclease3_FeS-loop_motif"/>
</dbReference>
<evidence type="ECO:0000256" key="5">
    <source>
        <dbReference type="ARBA" id="ARBA00012045"/>
    </source>
</evidence>
<gene>
    <name evidence="18" type="primary">mutY</name>
    <name evidence="18" type="ORF">CWD77_00325</name>
</gene>
<evidence type="ECO:0000256" key="12">
    <source>
        <dbReference type="ARBA" id="ARBA00023014"/>
    </source>
</evidence>
<dbReference type="Gene3D" id="1.10.1670.10">
    <property type="entry name" value="Helix-hairpin-Helix base-excision DNA repair enzymes (C-terminal)"/>
    <property type="match status" value="1"/>
</dbReference>
<dbReference type="EC" id="3.2.2.31" evidence="5"/>
<dbReference type="SUPFAM" id="SSF55811">
    <property type="entry name" value="Nudix"/>
    <property type="match status" value="1"/>
</dbReference>
<comment type="cofactor">
    <cofactor evidence="2">
        <name>[4Fe-4S] cluster</name>
        <dbReference type="ChEBI" id="CHEBI:49883"/>
    </cofactor>
</comment>
<feature type="domain" description="Nudix hydrolase" evidence="17">
    <location>
        <begin position="227"/>
        <end position="353"/>
    </location>
</feature>
<dbReference type="PRINTS" id="PR00502">
    <property type="entry name" value="NUDIXFAMILY"/>
</dbReference>
<evidence type="ECO:0000256" key="9">
    <source>
        <dbReference type="ARBA" id="ARBA00022763"/>
    </source>
</evidence>
<evidence type="ECO:0000256" key="3">
    <source>
        <dbReference type="ARBA" id="ARBA00002933"/>
    </source>
</evidence>
<reference evidence="18 19" key="1">
    <citation type="submission" date="2017-11" db="EMBL/GenBank/DDBJ databases">
        <title>Rhodohalobacter 15182 sp. nov., isolated from a salt lake.</title>
        <authorList>
            <person name="Han S."/>
        </authorList>
    </citation>
    <scope>NUCLEOTIDE SEQUENCE [LARGE SCALE GENOMIC DNA]</scope>
    <source>
        <strain evidence="18 19">15182</strain>
    </source>
</reference>
<evidence type="ECO:0000259" key="17">
    <source>
        <dbReference type="PROSITE" id="PS51462"/>
    </source>
</evidence>
<dbReference type="EMBL" id="PISP01000001">
    <property type="protein sequence ID" value="PKD45314.1"/>
    <property type="molecule type" value="Genomic_DNA"/>
</dbReference>
<comment type="similarity">
    <text evidence="4">Belongs to the Nth/MutY family.</text>
</comment>
<evidence type="ECO:0000313" key="18">
    <source>
        <dbReference type="EMBL" id="PKD45314.1"/>
    </source>
</evidence>
<evidence type="ECO:0000256" key="7">
    <source>
        <dbReference type="ARBA" id="ARBA00022485"/>
    </source>
</evidence>
<dbReference type="InterPro" id="IPR044298">
    <property type="entry name" value="MIG/MutY"/>
</dbReference>
<dbReference type="InterPro" id="IPR020084">
    <property type="entry name" value="NUDIX_hydrolase_CS"/>
</dbReference>
<dbReference type="NCBIfam" id="TIGR01084">
    <property type="entry name" value="mutY"/>
    <property type="match status" value="1"/>
</dbReference>
<dbReference type="GO" id="GO:0000701">
    <property type="term" value="F:purine-specific mismatch base pair DNA N-glycosylase activity"/>
    <property type="evidence" value="ECO:0007669"/>
    <property type="project" value="UniProtKB-EC"/>
</dbReference>
<keyword evidence="14" id="KW-0326">Glycosidase</keyword>
<keyword evidence="7" id="KW-0004">4Fe-4S</keyword>
<proteinExistence type="inferred from homology"/>
<feature type="binding site" evidence="16">
    <location>
        <position position="262"/>
    </location>
    <ligand>
        <name>Mg(2+)</name>
        <dbReference type="ChEBI" id="CHEBI:18420"/>
    </ligand>
</feature>
<dbReference type="OrthoDB" id="9802365at2"/>
<keyword evidence="9" id="KW-0227">DNA damage</keyword>
<organism evidence="18 19">
    <name type="scientific">Rhodohalobacter barkolensis</name>
    <dbReference type="NCBI Taxonomy" id="2053187"/>
    <lineage>
        <taxon>Bacteria</taxon>
        <taxon>Pseudomonadati</taxon>
        <taxon>Balneolota</taxon>
        <taxon>Balneolia</taxon>
        <taxon>Balneolales</taxon>
        <taxon>Balneolaceae</taxon>
        <taxon>Rhodohalobacter</taxon>
    </lineage>
</organism>
<dbReference type="GO" id="GO:0035485">
    <property type="term" value="F:adenine/guanine mispair binding"/>
    <property type="evidence" value="ECO:0007669"/>
    <property type="project" value="TreeGrafter"/>
</dbReference>
<keyword evidence="10" id="KW-0378">Hydrolase</keyword>
<evidence type="ECO:0000256" key="1">
    <source>
        <dbReference type="ARBA" id="ARBA00000843"/>
    </source>
</evidence>
<evidence type="ECO:0000256" key="10">
    <source>
        <dbReference type="ARBA" id="ARBA00022801"/>
    </source>
</evidence>
<dbReference type="GO" id="GO:0006284">
    <property type="term" value="P:base-excision repair"/>
    <property type="evidence" value="ECO:0007669"/>
    <property type="project" value="InterPro"/>
</dbReference>
<dbReference type="Pfam" id="PF00730">
    <property type="entry name" value="HhH-GPD"/>
    <property type="match status" value="1"/>
</dbReference>
<dbReference type="InterPro" id="IPR003561">
    <property type="entry name" value="Mutator_MutT"/>
</dbReference>
<dbReference type="SMART" id="SM00525">
    <property type="entry name" value="FES"/>
    <property type="match status" value="1"/>
</dbReference>
<keyword evidence="13" id="KW-0234">DNA repair</keyword>
<keyword evidence="11" id="KW-0408">Iron</keyword>
<keyword evidence="16" id="KW-0460">Magnesium</keyword>
<name>A0A2N0VME6_9BACT</name>
<dbReference type="PROSITE" id="PS00764">
    <property type="entry name" value="ENDONUCLEASE_III_1"/>
    <property type="match status" value="1"/>
</dbReference>
<protein>
    <recommendedName>
        <fullName evidence="6">Adenine DNA glycosylase</fullName>
        <ecNumber evidence="5">3.2.2.31</ecNumber>
    </recommendedName>
</protein>
<sequence>MAYSFSQQLLDWYYKNKRDLPWRQTDSPYEIWVSEIMLQQTRVETVIPYYERFLAAFPTVYDLADANQQQVLKLWEGLGYYSRGRNLHQAAKMVVDHFEGSIPSDYNTITELKGIGPYTAAAVLSIAFDKKHAVVDGNVIRVLTRYYGIEEDIRSGKTKKKIQTFADDLIPFDKPGDFNQAVMELGATVCTPKNPLCNQCPLSSDCVAYQAVKTETIPYKSPAKKIPHHQIAVGLIVNQQNELLIALRPNDAMLGGLWEFPGGKKESGESLTQTVQRELEEELGVKVDVFNKFKELKHAYSHFKITLHAYWCVITTGNPKPISGQELRWVSLSEIDQHPFPKANKTLIEELHQMDNSDLTRFVNS</sequence>
<dbReference type="InterPro" id="IPR005760">
    <property type="entry name" value="A/G_AdeGlyc_MutY"/>
</dbReference>
<evidence type="ECO:0000256" key="13">
    <source>
        <dbReference type="ARBA" id="ARBA00023204"/>
    </source>
</evidence>
<dbReference type="AlphaFoldDB" id="A0A2N0VME6"/>
<dbReference type="NCBIfam" id="TIGR00586">
    <property type="entry name" value="mutt"/>
    <property type="match status" value="1"/>
</dbReference>
<evidence type="ECO:0000256" key="4">
    <source>
        <dbReference type="ARBA" id="ARBA00008343"/>
    </source>
</evidence>
<dbReference type="InterPro" id="IPR011257">
    <property type="entry name" value="DNA_glycosylase"/>
</dbReference>
<dbReference type="Pfam" id="PF10576">
    <property type="entry name" value="EndIII_4Fe-2S"/>
    <property type="match status" value="1"/>
</dbReference>
<dbReference type="InterPro" id="IPR015797">
    <property type="entry name" value="NUDIX_hydrolase-like_dom_sf"/>
</dbReference>
<dbReference type="CDD" id="cd00056">
    <property type="entry name" value="ENDO3c"/>
    <property type="match status" value="1"/>
</dbReference>
<feature type="binding site" evidence="15">
    <location>
        <position position="344"/>
    </location>
    <ligand>
        <name>8-oxo-dGTP</name>
        <dbReference type="ChEBI" id="CHEBI:77896"/>
    </ligand>
</feature>
<feature type="binding site" evidence="15">
    <location>
        <begin position="259"/>
        <end position="262"/>
    </location>
    <ligand>
        <name>8-oxo-dGTP</name>
        <dbReference type="ChEBI" id="CHEBI:77896"/>
    </ligand>
</feature>
<dbReference type="InterPro" id="IPR003265">
    <property type="entry name" value="HhH-GPD_domain"/>
</dbReference>
<dbReference type="InterPro" id="IPR000086">
    <property type="entry name" value="NUDIX_hydrolase_dom"/>
</dbReference>
<dbReference type="PANTHER" id="PTHR42944:SF1">
    <property type="entry name" value="ADENINE DNA GLYCOSYLASE"/>
    <property type="match status" value="1"/>
</dbReference>
<dbReference type="FunFam" id="1.10.340.30:FF:000002">
    <property type="entry name" value="Adenine DNA glycosylase"/>
    <property type="match status" value="1"/>
</dbReference>
<dbReference type="InterPro" id="IPR020476">
    <property type="entry name" value="Nudix_hydrolase"/>
</dbReference>
<evidence type="ECO:0000256" key="16">
    <source>
        <dbReference type="PIRSR" id="PIRSR603561-2"/>
    </source>
</evidence>
<accession>A0A2N0VME6</accession>
<comment type="cofactor">
    <cofactor evidence="16">
        <name>Mg(2+)</name>
        <dbReference type="ChEBI" id="CHEBI:18420"/>
    </cofactor>
</comment>
<dbReference type="FunFam" id="1.10.1670.10:FF:000002">
    <property type="entry name" value="Adenine DNA glycosylase"/>
    <property type="match status" value="1"/>
</dbReference>